<evidence type="ECO:0000256" key="2">
    <source>
        <dbReference type="ARBA" id="ARBA00022723"/>
    </source>
</evidence>
<dbReference type="InterPro" id="IPR010252">
    <property type="entry name" value="HutF"/>
</dbReference>
<reference evidence="7 8" key="1">
    <citation type="submission" date="2019-06" db="EMBL/GenBank/DDBJ databases">
        <authorList>
            <person name="Lee I."/>
            <person name="Jang G.I."/>
            <person name="Hwang C.Y."/>
        </authorList>
    </citation>
    <scope>NUCLEOTIDE SEQUENCE [LARGE SCALE GENOMIC DNA]</scope>
    <source>
        <strain evidence="7 8">PAMC 28131</strain>
    </source>
</reference>
<keyword evidence="2" id="KW-0479">Metal-binding</keyword>
<evidence type="ECO:0000259" key="5">
    <source>
        <dbReference type="Pfam" id="PF01979"/>
    </source>
</evidence>
<evidence type="ECO:0000256" key="4">
    <source>
        <dbReference type="ARBA" id="ARBA00022833"/>
    </source>
</evidence>
<dbReference type="NCBIfam" id="NF006684">
    <property type="entry name" value="PRK09229.1-5"/>
    <property type="match status" value="1"/>
</dbReference>
<evidence type="ECO:0000313" key="8">
    <source>
        <dbReference type="Proteomes" id="UP000319897"/>
    </source>
</evidence>
<dbReference type="AlphaFoldDB" id="A0A501XKD9"/>
<dbReference type="PANTHER" id="PTHR11271:SF48">
    <property type="entry name" value="AMIDOHYDROLASE-RELATED DOMAIN-CONTAINING PROTEIN"/>
    <property type="match status" value="1"/>
</dbReference>
<comment type="caution">
    <text evidence="7">The sequence shown here is derived from an EMBL/GenBank/DDBJ whole genome shotgun (WGS) entry which is preliminary data.</text>
</comment>
<dbReference type="Gene3D" id="3.20.20.140">
    <property type="entry name" value="Metal-dependent hydrolases"/>
    <property type="match status" value="1"/>
</dbReference>
<dbReference type="GO" id="GO:0050416">
    <property type="term" value="F:formimidoylglutamate deiminase activity"/>
    <property type="evidence" value="ECO:0007669"/>
    <property type="project" value="UniProtKB-EC"/>
</dbReference>
<evidence type="ECO:0000256" key="3">
    <source>
        <dbReference type="ARBA" id="ARBA00022801"/>
    </source>
</evidence>
<dbReference type="InterPro" id="IPR055156">
    <property type="entry name" value="HutF-like_N"/>
</dbReference>
<dbReference type="Pfam" id="PF22429">
    <property type="entry name" value="HutF_N"/>
    <property type="match status" value="1"/>
</dbReference>
<dbReference type="Proteomes" id="UP000319897">
    <property type="component" value="Unassembled WGS sequence"/>
</dbReference>
<gene>
    <name evidence="7" type="ORF">FJQ54_09560</name>
</gene>
<dbReference type="GO" id="GO:0019239">
    <property type="term" value="F:deaminase activity"/>
    <property type="evidence" value="ECO:0007669"/>
    <property type="project" value="TreeGrafter"/>
</dbReference>
<evidence type="ECO:0000256" key="1">
    <source>
        <dbReference type="ARBA" id="ARBA00001947"/>
    </source>
</evidence>
<dbReference type="InterPro" id="IPR032466">
    <property type="entry name" value="Metal_Hydrolase"/>
</dbReference>
<evidence type="ECO:0000259" key="6">
    <source>
        <dbReference type="Pfam" id="PF22429"/>
    </source>
</evidence>
<dbReference type="OrthoDB" id="9796020at2"/>
<dbReference type="RefSeq" id="WP_140928189.1">
    <property type="nucleotide sequence ID" value="NZ_VFSU01000024.1"/>
</dbReference>
<keyword evidence="3 7" id="KW-0378">Hydrolase</keyword>
<dbReference type="InterPro" id="IPR011059">
    <property type="entry name" value="Metal-dep_hydrolase_composite"/>
</dbReference>
<feature type="domain" description="Formimidoylglutamate deiminase N-terminal" evidence="6">
    <location>
        <begin position="1"/>
        <end position="45"/>
    </location>
</feature>
<dbReference type="NCBIfam" id="NF006681">
    <property type="entry name" value="PRK09229.1-2"/>
    <property type="match status" value="1"/>
</dbReference>
<accession>A0A501XKD9</accession>
<dbReference type="GO" id="GO:0005829">
    <property type="term" value="C:cytosol"/>
    <property type="evidence" value="ECO:0007669"/>
    <property type="project" value="TreeGrafter"/>
</dbReference>
<dbReference type="Gene3D" id="2.30.40.10">
    <property type="entry name" value="Urease, subunit C, domain 1"/>
    <property type="match status" value="1"/>
</dbReference>
<dbReference type="PANTHER" id="PTHR11271">
    <property type="entry name" value="GUANINE DEAMINASE"/>
    <property type="match status" value="1"/>
</dbReference>
<dbReference type="SUPFAM" id="SSF51556">
    <property type="entry name" value="Metallo-dependent hydrolases"/>
    <property type="match status" value="1"/>
</dbReference>
<organism evidence="7 8">
    <name type="scientific">Sandaracinobacter neustonicus</name>
    <dbReference type="NCBI Taxonomy" id="1715348"/>
    <lineage>
        <taxon>Bacteria</taxon>
        <taxon>Pseudomonadati</taxon>
        <taxon>Pseudomonadota</taxon>
        <taxon>Alphaproteobacteria</taxon>
        <taxon>Sphingomonadales</taxon>
        <taxon>Sphingosinicellaceae</taxon>
        <taxon>Sandaracinobacter</taxon>
    </lineage>
</organism>
<dbReference type="NCBIfam" id="NF006683">
    <property type="entry name" value="PRK09229.1-4"/>
    <property type="match status" value="1"/>
</dbReference>
<sequence length="444" mass="47044">MAALHFSQALLPDGWAQGVRLTLADGRIAKLETGVEPAAGDERHATALPGLPNLHSHAFQRLMAGLAERRLGPDGDDFWSWRELMYRIVGEIAPQQMAAIAAMAFVEMLEGGFTRVGEFHYLHHQPDGRPFDDPAEMAVALAGAAAETGIALTLLPVFYAHSGFGGQPPQPGQRRFVNDLDGFARLLEASRRALAPLPDAVLGIAPHSLRAVTPEELAALVGMAAGPVHIHIAEQVKEVADCFAWSGARPVEWLLGAQDVGERWCLVHATHMTDAETARLAASGAVAGLCPVTEANLGDGIFPAVDYLAAGGRFGVGSDSNVRIDAGEELRLLEYGQRLIRRQRTVLAAADRSNGRSLFEAALAGGGQALGDTPALKVGAVADIVALAADPLGAGDAALDRWIFANGRVDGVWRAGRRLVSGGRHIARAAVERRFHQAAMQLLG</sequence>
<dbReference type="NCBIfam" id="TIGR02022">
    <property type="entry name" value="hutF"/>
    <property type="match status" value="1"/>
</dbReference>
<dbReference type="InterPro" id="IPR051607">
    <property type="entry name" value="Metallo-dep_hydrolases"/>
</dbReference>
<dbReference type="GO" id="GO:0046872">
    <property type="term" value="F:metal ion binding"/>
    <property type="evidence" value="ECO:0007669"/>
    <property type="project" value="UniProtKB-KW"/>
</dbReference>
<dbReference type="EC" id="3.5.3.13" evidence="7"/>
<feature type="domain" description="Amidohydrolase-related" evidence="5">
    <location>
        <begin position="47"/>
        <end position="417"/>
    </location>
</feature>
<keyword evidence="8" id="KW-1185">Reference proteome</keyword>
<dbReference type="Pfam" id="PF01979">
    <property type="entry name" value="Amidohydro_1"/>
    <property type="match status" value="1"/>
</dbReference>
<comment type="cofactor">
    <cofactor evidence="1">
        <name>Zn(2+)</name>
        <dbReference type="ChEBI" id="CHEBI:29105"/>
    </cofactor>
</comment>
<keyword evidence="4" id="KW-0862">Zinc</keyword>
<dbReference type="InterPro" id="IPR006680">
    <property type="entry name" value="Amidohydro-rel"/>
</dbReference>
<proteinExistence type="predicted"/>
<evidence type="ECO:0000313" key="7">
    <source>
        <dbReference type="EMBL" id="TPE61131.1"/>
    </source>
</evidence>
<protein>
    <submittedName>
        <fullName evidence="7">Formimidoylglutamate deiminase</fullName>
        <ecNumber evidence="7">3.5.3.13</ecNumber>
    </submittedName>
</protein>
<dbReference type="EMBL" id="VFSU01000024">
    <property type="protein sequence ID" value="TPE61131.1"/>
    <property type="molecule type" value="Genomic_DNA"/>
</dbReference>
<name>A0A501XKD9_9SPHN</name>